<keyword evidence="3" id="KW-1185">Reference proteome</keyword>
<proteinExistence type="predicted"/>
<comment type="caution">
    <text evidence="2">The sequence shown here is derived from an EMBL/GenBank/DDBJ whole genome shotgun (WGS) entry which is preliminary data.</text>
</comment>
<dbReference type="Proteomes" id="UP001221898">
    <property type="component" value="Unassembled WGS sequence"/>
</dbReference>
<feature type="region of interest" description="Disordered" evidence="1">
    <location>
        <begin position="29"/>
        <end position="123"/>
    </location>
</feature>
<accession>A0AAD7SSE2</accession>
<evidence type="ECO:0000256" key="1">
    <source>
        <dbReference type="SAM" id="MobiDB-lite"/>
    </source>
</evidence>
<protein>
    <submittedName>
        <fullName evidence="2">Uncharacterized protein</fullName>
    </submittedName>
</protein>
<evidence type="ECO:0000313" key="3">
    <source>
        <dbReference type="Proteomes" id="UP001221898"/>
    </source>
</evidence>
<reference evidence="2" key="1">
    <citation type="journal article" date="2023" name="Science">
        <title>Genome structures resolve the early diversification of teleost fishes.</title>
        <authorList>
            <person name="Parey E."/>
            <person name="Louis A."/>
            <person name="Montfort J."/>
            <person name="Bouchez O."/>
            <person name="Roques C."/>
            <person name="Iampietro C."/>
            <person name="Lluch J."/>
            <person name="Castinel A."/>
            <person name="Donnadieu C."/>
            <person name="Desvignes T."/>
            <person name="Floi Bucao C."/>
            <person name="Jouanno E."/>
            <person name="Wen M."/>
            <person name="Mejri S."/>
            <person name="Dirks R."/>
            <person name="Jansen H."/>
            <person name="Henkel C."/>
            <person name="Chen W.J."/>
            <person name="Zahm M."/>
            <person name="Cabau C."/>
            <person name="Klopp C."/>
            <person name="Thompson A.W."/>
            <person name="Robinson-Rechavi M."/>
            <person name="Braasch I."/>
            <person name="Lecointre G."/>
            <person name="Bobe J."/>
            <person name="Postlethwait J.H."/>
            <person name="Berthelot C."/>
            <person name="Roest Crollius H."/>
            <person name="Guiguen Y."/>
        </authorList>
    </citation>
    <scope>NUCLEOTIDE SEQUENCE</scope>
    <source>
        <strain evidence="2">NC1722</strain>
    </source>
</reference>
<dbReference type="AlphaFoldDB" id="A0AAD7SSE2"/>
<evidence type="ECO:0000313" key="2">
    <source>
        <dbReference type="EMBL" id="KAJ8407964.1"/>
    </source>
</evidence>
<gene>
    <name evidence="2" type="ORF">AAFF_G00270080</name>
</gene>
<organism evidence="2 3">
    <name type="scientific">Aldrovandia affinis</name>
    <dbReference type="NCBI Taxonomy" id="143900"/>
    <lineage>
        <taxon>Eukaryota</taxon>
        <taxon>Metazoa</taxon>
        <taxon>Chordata</taxon>
        <taxon>Craniata</taxon>
        <taxon>Vertebrata</taxon>
        <taxon>Euteleostomi</taxon>
        <taxon>Actinopterygii</taxon>
        <taxon>Neopterygii</taxon>
        <taxon>Teleostei</taxon>
        <taxon>Notacanthiformes</taxon>
        <taxon>Halosauridae</taxon>
        <taxon>Aldrovandia</taxon>
    </lineage>
</organism>
<dbReference type="EMBL" id="JAINUG010000037">
    <property type="protein sequence ID" value="KAJ8407964.1"/>
    <property type="molecule type" value="Genomic_DNA"/>
</dbReference>
<name>A0AAD7SSE2_9TELE</name>
<sequence length="123" mass="12717">MEVGGNDRKANRAAPLSRLTALRGCLTRSGRQVIGAPPPPGGGGAAVGEGEESDTRDPANTAPHYNDVLRDWALQRKQASPSPPSPFPARTPTSLTPLPPSLTPNLNTSADPRARSALCADSA</sequence>